<dbReference type="AlphaFoldDB" id="A0A1G7FJ69"/>
<protein>
    <submittedName>
        <fullName evidence="2">Uncharacterized protein</fullName>
    </submittedName>
</protein>
<evidence type="ECO:0000313" key="2">
    <source>
        <dbReference type="EMBL" id="SDE75908.1"/>
    </source>
</evidence>
<feature type="region of interest" description="Disordered" evidence="1">
    <location>
        <begin position="23"/>
        <end position="49"/>
    </location>
</feature>
<accession>A0A1G7FJ69</accession>
<dbReference type="RefSeq" id="WP_175452730.1">
    <property type="nucleotide sequence ID" value="NZ_FNBK01000001.1"/>
</dbReference>
<evidence type="ECO:0000256" key="1">
    <source>
        <dbReference type="SAM" id="MobiDB-lite"/>
    </source>
</evidence>
<name>A0A1G7FJ69_9EURY</name>
<dbReference type="Proteomes" id="UP000199076">
    <property type="component" value="Unassembled WGS sequence"/>
</dbReference>
<evidence type="ECO:0000313" key="3">
    <source>
        <dbReference type="Proteomes" id="UP000199076"/>
    </source>
</evidence>
<organism evidence="2 3">
    <name type="scientific">Halorientalis regularis</name>
    <dbReference type="NCBI Taxonomy" id="660518"/>
    <lineage>
        <taxon>Archaea</taxon>
        <taxon>Methanobacteriati</taxon>
        <taxon>Methanobacteriota</taxon>
        <taxon>Stenosarchaea group</taxon>
        <taxon>Halobacteria</taxon>
        <taxon>Halobacteriales</taxon>
        <taxon>Haloarculaceae</taxon>
        <taxon>Halorientalis</taxon>
    </lineage>
</organism>
<gene>
    <name evidence="2" type="ORF">SAMN05216218_101217</name>
</gene>
<sequence length="49" mass="4766">MLVDNAPDEVVVVHDGETVTEATCLTGDGGDAGDAGDDGGSFGRLSGSV</sequence>
<keyword evidence="3" id="KW-1185">Reference proteome</keyword>
<feature type="compositionally biased region" description="Gly residues" evidence="1">
    <location>
        <begin position="27"/>
        <end position="42"/>
    </location>
</feature>
<dbReference type="EMBL" id="FNBK01000001">
    <property type="protein sequence ID" value="SDE75908.1"/>
    <property type="molecule type" value="Genomic_DNA"/>
</dbReference>
<reference evidence="3" key="1">
    <citation type="submission" date="2016-10" db="EMBL/GenBank/DDBJ databases">
        <authorList>
            <person name="Varghese N."/>
            <person name="Submissions S."/>
        </authorList>
    </citation>
    <scope>NUCLEOTIDE SEQUENCE [LARGE SCALE GENOMIC DNA]</scope>
    <source>
        <strain evidence="3">IBRC-M 10760</strain>
    </source>
</reference>
<proteinExistence type="predicted"/>